<keyword evidence="1" id="KW-0175">Coiled coil</keyword>
<evidence type="ECO:0000256" key="1">
    <source>
        <dbReference type="SAM" id="Coils"/>
    </source>
</evidence>
<evidence type="ECO:0000313" key="2">
    <source>
        <dbReference type="EMBL" id="MCS4159475.1"/>
    </source>
</evidence>
<dbReference type="RefSeq" id="WP_259258579.1">
    <property type="nucleotide sequence ID" value="NZ_JANTZM010000032.1"/>
</dbReference>
<organism evidence="2 3">
    <name type="scientific">Salinibacter ruber</name>
    <dbReference type="NCBI Taxonomy" id="146919"/>
    <lineage>
        <taxon>Bacteria</taxon>
        <taxon>Pseudomonadati</taxon>
        <taxon>Rhodothermota</taxon>
        <taxon>Rhodothermia</taxon>
        <taxon>Rhodothermales</taxon>
        <taxon>Salinibacteraceae</taxon>
        <taxon>Salinibacter</taxon>
    </lineage>
</organism>
<proteinExistence type="predicted"/>
<feature type="coiled-coil region" evidence="1">
    <location>
        <begin position="52"/>
        <end position="182"/>
    </location>
</feature>
<dbReference type="AlphaFoldDB" id="A0AAW5PD10"/>
<comment type="caution">
    <text evidence="2">The sequence shown here is derived from an EMBL/GenBank/DDBJ whole genome shotgun (WGS) entry which is preliminary data.</text>
</comment>
<dbReference type="Proteomes" id="UP001155110">
    <property type="component" value="Unassembled WGS sequence"/>
</dbReference>
<reference evidence="2" key="1">
    <citation type="submission" date="2022-08" db="EMBL/GenBank/DDBJ databases">
        <title>Genomic Encyclopedia of Type Strains, Phase V (KMG-V): Genome sequencing to study the core and pangenomes of soil and plant-associated prokaryotes.</title>
        <authorList>
            <person name="Whitman W."/>
        </authorList>
    </citation>
    <scope>NUCLEOTIDE SEQUENCE</scope>
    <source>
        <strain evidence="2">SP3002</strain>
    </source>
</reference>
<accession>A0AAW5PD10</accession>
<sequence>MPISVLPSQEPDRQDRLEKAEEILGVGPPLTISKALDATQGAGDPTEVSNRLNEAQARLAQLNDSVEQARATLQDKREALVEAQKANKGIAAAEQEYEQAKRELDTKEQTFEERAEALRQAVEDLEKEHCRAMVRKRAQKAKDLNEQIRAKAEKMRDALEDLRSLNTEIADLTEEARLTRLDGGYDALRSMVDQVGNRGGLEVPPLFFDALDDGGDRYHNLRSLDDVGEFLENASKA</sequence>
<dbReference type="EMBL" id="JANTZM010000032">
    <property type="protein sequence ID" value="MCS4159475.1"/>
    <property type="molecule type" value="Genomic_DNA"/>
</dbReference>
<dbReference type="Gene3D" id="1.20.58.60">
    <property type="match status" value="1"/>
</dbReference>
<evidence type="ECO:0000313" key="3">
    <source>
        <dbReference type="Proteomes" id="UP001155110"/>
    </source>
</evidence>
<protein>
    <submittedName>
        <fullName evidence="2">Phage infection (PIP) family protein YhgE</fullName>
    </submittedName>
</protein>
<gene>
    <name evidence="2" type="ORF">GGP99_003467</name>
</gene>
<name>A0AAW5PD10_9BACT</name>